<evidence type="ECO:0000256" key="1">
    <source>
        <dbReference type="ARBA" id="ARBA00009437"/>
    </source>
</evidence>
<dbReference type="InterPro" id="IPR005119">
    <property type="entry name" value="LysR_subst-bd"/>
</dbReference>
<dbReference type="PANTHER" id="PTHR30419">
    <property type="entry name" value="HTH-TYPE TRANSCRIPTIONAL REGULATOR YBHD"/>
    <property type="match status" value="1"/>
</dbReference>
<evidence type="ECO:0000256" key="4">
    <source>
        <dbReference type="ARBA" id="ARBA00023163"/>
    </source>
</evidence>
<organism evidence="6 7">
    <name type="scientific">Streptococcus anginosus</name>
    <dbReference type="NCBI Taxonomy" id="1328"/>
    <lineage>
        <taxon>Bacteria</taxon>
        <taxon>Bacillati</taxon>
        <taxon>Bacillota</taxon>
        <taxon>Bacilli</taxon>
        <taxon>Lactobacillales</taxon>
        <taxon>Streptococcaceae</taxon>
        <taxon>Streptococcus</taxon>
        <taxon>Streptococcus anginosus group</taxon>
    </lineage>
</organism>
<dbReference type="Pfam" id="PF03466">
    <property type="entry name" value="LysR_substrate"/>
    <property type="match status" value="1"/>
</dbReference>
<reference evidence="6 7" key="1">
    <citation type="submission" date="2019-05" db="EMBL/GenBank/DDBJ databases">
        <authorList>
            <consortium name="Pathogen Informatics"/>
        </authorList>
    </citation>
    <scope>NUCLEOTIDE SEQUENCE [LARGE SCALE GENOMIC DNA]</scope>
    <source>
        <strain evidence="6 7">NCTC11062</strain>
    </source>
</reference>
<dbReference type="GO" id="GO:0003677">
    <property type="term" value="F:DNA binding"/>
    <property type="evidence" value="ECO:0007669"/>
    <property type="project" value="UniProtKB-KW"/>
</dbReference>
<accession>A0A4U9YQB9</accession>
<dbReference type="InterPro" id="IPR050950">
    <property type="entry name" value="HTH-type_LysR_regulators"/>
</dbReference>
<dbReference type="SUPFAM" id="SSF46785">
    <property type="entry name" value="Winged helix' DNA-binding domain"/>
    <property type="match status" value="1"/>
</dbReference>
<dbReference type="Proteomes" id="UP000403538">
    <property type="component" value="Unassembled WGS sequence"/>
</dbReference>
<comment type="similarity">
    <text evidence="1">Belongs to the LysR transcriptional regulatory family.</text>
</comment>
<dbReference type="InterPro" id="IPR036390">
    <property type="entry name" value="WH_DNA-bd_sf"/>
</dbReference>
<evidence type="ECO:0000313" key="7">
    <source>
        <dbReference type="Proteomes" id="UP000403538"/>
    </source>
</evidence>
<sequence length="300" mass="35360">MNIEKMKYFMDLYECRSFTETAKRNYISQASISQYITSLEKEFDTQFFDRKVTPIRPTKAGDRFYQEARILVKQYENMQDQMKNLSEKIVPKIRLAYTSVIDLQLLLPFIMFLREKDIRLQIVLEKVACKDIDAYVSNNLCDLALSFSDEFSNSHLTYISLKEGHYNALVSRQHPLFEKELITVEELYQYPLLMLSEEKMGESFHTMKERSIADGFFPKIERTVDEFEASFFYIISDNLIGFVTDGYDVENFEGMIRSIPIDQSQHSYNIVLAYIDQNQNSGLKQFLETLSEYQKIQYPI</sequence>
<dbReference type="CDD" id="cd05466">
    <property type="entry name" value="PBP2_LTTR_substrate"/>
    <property type="match status" value="1"/>
</dbReference>
<evidence type="ECO:0000256" key="2">
    <source>
        <dbReference type="ARBA" id="ARBA00023015"/>
    </source>
</evidence>
<dbReference type="Pfam" id="PF00126">
    <property type="entry name" value="HTH_1"/>
    <property type="match status" value="1"/>
</dbReference>
<evidence type="ECO:0000313" key="6">
    <source>
        <dbReference type="EMBL" id="VTS29233.1"/>
    </source>
</evidence>
<dbReference type="InterPro" id="IPR000847">
    <property type="entry name" value="LysR_HTH_N"/>
</dbReference>
<keyword evidence="3" id="KW-0238">DNA-binding</keyword>
<gene>
    <name evidence="6" type="primary">cynR</name>
    <name evidence="6" type="ORF">NCTC11062_00741</name>
</gene>
<protein>
    <submittedName>
        <fullName evidence="6">Putative transcriptional regulator</fullName>
    </submittedName>
</protein>
<dbReference type="Gene3D" id="1.10.10.10">
    <property type="entry name" value="Winged helix-like DNA-binding domain superfamily/Winged helix DNA-binding domain"/>
    <property type="match status" value="1"/>
</dbReference>
<keyword evidence="2" id="KW-0805">Transcription regulation</keyword>
<dbReference type="FunFam" id="1.10.10.10:FF:000001">
    <property type="entry name" value="LysR family transcriptional regulator"/>
    <property type="match status" value="1"/>
</dbReference>
<feature type="domain" description="HTH lysR-type" evidence="5">
    <location>
        <begin position="1"/>
        <end position="58"/>
    </location>
</feature>
<dbReference type="PROSITE" id="PS50931">
    <property type="entry name" value="HTH_LYSR"/>
    <property type="match status" value="1"/>
</dbReference>
<dbReference type="GO" id="GO:0005829">
    <property type="term" value="C:cytosol"/>
    <property type="evidence" value="ECO:0007669"/>
    <property type="project" value="TreeGrafter"/>
</dbReference>
<evidence type="ECO:0000259" key="5">
    <source>
        <dbReference type="PROSITE" id="PS50931"/>
    </source>
</evidence>
<name>A0A4U9YQB9_STRAP</name>
<dbReference type="AlphaFoldDB" id="A0A4U9YQB9"/>
<dbReference type="RefSeq" id="WP_126406859.1">
    <property type="nucleotide sequence ID" value="NZ_CABEID010000001.1"/>
</dbReference>
<evidence type="ECO:0000256" key="3">
    <source>
        <dbReference type="ARBA" id="ARBA00023125"/>
    </source>
</evidence>
<proteinExistence type="inferred from homology"/>
<dbReference type="EMBL" id="CABEID010000001">
    <property type="protein sequence ID" value="VTS29233.1"/>
    <property type="molecule type" value="Genomic_DNA"/>
</dbReference>
<dbReference type="Gene3D" id="3.40.190.290">
    <property type="match status" value="1"/>
</dbReference>
<dbReference type="SUPFAM" id="SSF53850">
    <property type="entry name" value="Periplasmic binding protein-like II"/>
    <property type="match status" value="1"/>
</dbReference>
<dbReference type="InterPro" id="IPR036388">
    <property type="entry name" value="WH-like_DNA-bd_sf"/>
</dbReference>
<keyword evidence="4" id="KW-0804">Transcription</keyword>
<dbReference type="GO" id="GO:0003700">
    <property type="term" value="F:DNA-binding transcription factor activity"/>
    <property type="evidence" value="ECO:0007669"/>
    <property type="project" value="InterPro"/>
</dbReference>